<dbReference type="InterPro" id="IPR001878">
    <property type="entry name" value="Znf_CCHC"/>
</dbReference>
<dbReference type="InterPro" id="IPR036875">
    <property type="entry name" value="Znf_CCHC_sf"/>
</dbReference>
<feature type="compositionally biased region" description="Basic and acidic residues" evidence="2">
    <location>
        <begin position="85"/>
        <end position="104"/>
    </location>
</feature>
<dbReference type="Proteomes" id="UP000789901">
    <property type="component" value="Unassembled WGS sequence"/>
</dbReference>
<evidence type="ECO:0000256" key="2">
    <source>
        <dbReference type="SAM" id="MobiDB-lite"/>
    </source>
</evidence>
<dbReference type="EMBL" id="CAJVQB010003740">
    <property type="protein sequence ID" value="CAG8616521.1"/>
    <property type="molecule type" value="Genomic_DNA"/>
</dbReference>
<keyword evidence="1" id="KW-0479">Metal-binding</keyword>
<evidence type="ECO:0000259" key="3">
    <source>
        <dbReference type="PROSITE" id="PS50158"/>
    </source>
</evidence>
<dbReference type="SMART" id="SM00343">
    <property type="entry name" value="ZnF_C2HC"/>
    <property type="match status" value="1"/>
</dbReference>
<organism evidence="4 5">
    <name type="scientific">Gigaspora margarita</name>
    <dbReference type="NCBI Taxonomy" id="4874"/>
    <lineage>
        <taxon>Eukaryota</taxon>
        <taxon>Fungi</taxon>
        <taxon>Fungi incertae sedis</taxon>
        <taxon>Mucoromycota</taxon>
        <taxon>Glomeromycotina</taxon>
        <taxon>Glomeromycetes</taxon>
        <taxon>Diversisporales</taxon>
        <taxon>Gigasporaceae</taxon>
        <taxon>Gigaspora</taxon>
    </lineage>
</organism>
<feature type="compositionally biased region" description="Basic and acidic residues" evidence="2">
    <location>
        <begin position="28"/>
        <end position="66"/>
    </location>
</feature>
<accession>A0ABN7UK24</accession>
<reference evidence="4 5" key="1">
    <citation type="submission" date="2021-06" db="EMBL/GenBank/DDBJ databases">
        <authorList>
            <person name="Kallberg Y."/>
            <person name="Tangrot J."/>
            <person name="Rosling A."/>
        </authorList>
    </citation>
    <scope>NUCLEOTIDE SEQUENCE [LARGE SCALE GENOMIC DNA]</scope>
    <source>
        <strain evidence="4 5">120-4 pot B 10/14</strain>
    </source>
</reference>
<keyword evidence="1" id="KW-0862">Zinc</keyword>
<feature type="region of interest" description="Disordered" evidence="2">
    <location>
        <begin position="79"/>
        <end position="196"/>
    </location>
</feature>
<gene>
    <name evidence="4" type="ORF">GMARGA_LOCUS7619</name>
</gene>
<feature type="domain" description="CCHC-type" evidence="3">
    <location>
        <begin position="68"/>
        <end position="81"/>
    </location>
</feature>
<protein>
    <submittedName>
        <fullName evidence="4">23634_t:CDS:1</fullName>
    </submittedName>
</protein>
<evidence type="ECO:0000256" key="1">
    <source>
        <dbReference type="PROSITE-ProRule" id="PRU00047"/>
    </source>
</evidence>
<feature type="compositionally biased region" description="Acidic residues" evidence="2">
    <location>
        <begin position="105"/>
        <end position="114"/>
    </location>
</feature>
<dbReference type="Gene3D" id="4.10.60.10">
    <property type="entry name" value="Zinc finger, CCHC-type"/>
    <property type="match status" value="1"/>
</dbReference>
<dbReference type="SUPFAM" id="SSF57756">
    <property type="entry name" value="Retrovirus zinc finger-like domains"/>
    <property type="match status" value="1"/>
</dbReference>
<keyword evidence="5" id="KW-1185">Reference proteome</keyword>
<dbReference type="PROSITE" id="PS50158">
    <property type="entry name" value="ZF_CCHC"/>
    <property type="match status" value="1"/>
</dbReference>
<sequence length="324" mass="38519">KKLEEELGNLSQKLEQIALNFAAVNSNRKKEAPHEKRQGDREANDKGSYRGETYRRGPPREPRKDFTCYNCGEIGHMARNCLSEKVPRRNEENKRVSHYIREDTYQDSDDEEHEEVYVLNELQRHHPYEGNSNGKKPQEEDQEAMDEDLILRHQGRTIEVPISHTGKGSLKQGKRDDEWDNESGDTFDEFTYEDEELNEAEGYYTPESAEEDLDLYDNPQEPREQQVKLVHRMSEMEEEQTELKWLISLADYDEYDDFQHEDAVDYYDERTNPGPTPPYRQENGWNWWEPEEPDERTLDDVYNIKVPAWGEREFEFYASETYIQ</sequence>
<evidence type="ECO:0000313" key="5">
    <source>
        <dbReference type="Proteomes" id="UP000789901"/>
    </source>
</evidence>
<feature type="compositionally biased region" description="Acidic residues" evidence="2">
    <location>
        <begin position="178"/>
        <end position="196"/>
    </location>
</feature>
<proteinExistence type="predicted"/>
<dbReference type="Pfam" id="PF00098">
    <property type="entry name" value="zf-CCHC"/>
    <property type="match status" value="1"/>
</dbReference>
<name>A0ABN7UK24_GIGMA</name>
<feature type="non-terminal residue" evidence="4">
    <location>
        <position position="1"/>
    </location>
</feature>
<feature type="region of interest" description="Disordered" evidence="2">
    <location>
        <begin position="24"/>
        <end position="66"/>
    </location>
</feature>
<keyword evidence="1" id="KW-0863">Zinc-finger</keyword>
<comment type="caution">
    <text evidence="4">The sequence shown here is derived from an EMBL/GenBank/DDBJ whole genome shotgun (WGS) entry which is preliminary data.</text>
</comment>
<evidence type="ECO:0000313" key="4">
    <source>
        <dbReference type="EMBL" id="CAG8616521.1"/>
    </source>
</evidence>